<evidence type="ECO:0000313" key="4">
    <source>
        <dbReference type="EMBL" id="MBC5788566.1"/>
    </source>
</evidence>
<reference evidence="4 5" key="1">
    <citation type="submission" date="2020-08" db="EMBL/GenBank/DDBJ databases">
        <title>Genome public.</title>
        <authorList>
            <person name="Liu C."/>
            <person name="Sun Q."/>
        </authorList>
    </citation>
    <scope>NUCLEOTIDE SEQUENCE [LARGE SCALE GENOMIC DNA]</scope>
    <source>
        <strain evidence="4 5">NSJ-27</strain>
    </source>
</reference>
<keyword evidence="1" id="KW-0808">Transferase</keyword>
<accession>A0ABR7ITU3</accession>
<keyword evidence="5" id="KW-1185">Reference proteome</keyword>
<dbReference type="EMBL" id="JACOQK010000001">
    <property type="protein sequence ID" value="MBC5788566.1"/>
    <property type="molecule type" value="Genomic_DNA"/>
</dbReference>
<comment type="caution">
    <text evidence="4">The sequence shown here is derived from an EMBL/GenBank/DDBJ whole genome shotgun (WGS) entry which is preliminary data.</text>
</comment>
<evidence type="ECO:0000256" key="1">
    <source>
        <dbReference type="ARBA" id="ARBA00022679"/>
    </source>
</evidence>
<sequence>MDLSIILINYNKKELTEQTIQSVFSTVKHIEYEIIVIDNSSCKEQQYTREHPLIKTYLNVQNKGFGNACNLGASYSNGDYLLFLNNDTILHEGTLDTTVAYCKQHPEIGALGVRTLLADGTLDHGCKRGFPTPMSSLYYFSGMDRRHPESKKYGAYRQTFVKEDTITQVDSVSGSYLLMPKQIFEQIDGFDDDYFMYGEDLDLCYRVKQNGYQVVYYGQASMTHLKGQSGLNTNPAIVNHFYQAMVLFYNKHYRKKYNCLTNGIVLTGIRLKKALALRQMKKRKQTDG</sequence>
<dbReference type="InterPro" id="IPR001173">
    <property type="entry name" value="Glyco_trans_2-like"/>
</dbReference>
<evidence type="ECO:0000259" key="2">
    <source>
        <dbReference type="Pfam" id="PF00535"/>
    </source>
</evidence>
<feature type="domain" description="Galactosyltransferase C-terminal" evidence="3">
    <location>
        <begin position="170"/>
        <end position="223"/>
    </location>
</feature>
<organism evidence="4 5">
    <name type="scientific">Clostridium facile</name>
    <dbReference type="NCBI Taxonomy" id="2763035"/>
    <lineage>
        <taxon>Bacteria</taxon>
        <taxon>Bacillati</taxon>
        <taxon>Bacillota</taxon>
        <taxon>Clostridia</taxon>
        <taxon>Eubacteriales</taxon>
        <taxon>Clostridiaceae</taxon>
        <taxon>Clostridium</taxon>
    </lineage>
</organism>
<evidence type="ECO:0000313" key="5">
    <source>
        <dbReference type="Proteomes" id="UP000649151"/>
    </source>
</evidence>
<dbReference type="Pfam" id="PF00535">
    <property type="entry name" value="Glycos_transf_2"/>
    <property type="match status" value="1"/>
</dbReference>
<protein>
    <submittedName>
        <fullName evidence="4">Glycosyltransferase family 2 protein</fullName>
    </submittedName>
</protein>
<dbReference type="Gene3D" id="3.90.550.10">
    <property type="entry name" value="Spore Coat Polysaccharide Biosynthesis Protein SpsA, Chain A"/>
    <property type="match status" value="1"/>
</dbReference>
<gene>
    <name evidence="4" type="ORF">H8Z77_11180</name>
</gene>
<feature type="domain" description="Glycosyltransferase 2-like" evidence="2">
    <location>
        <begin position="4"/>
        <end position="116"/>
    </location>
</feature>
<dbReference type="Proteomes" id="UP000649151">
    <property type="component" value="Unassembled WGS sequence"/>
</dbReference>
<dbReference type="Pfam" id="PF02709">
    <property type="entry name" value="Glyco_transf_7C"/>
    <property type="match status" value="1"/>
</dbReference>
<dbReference type="CDD" id="cd04186">
    <property type="entry name" value="GT_2_like_c"/>
    <property type="match status" value="1"/>
</dbReference>
<dbReference type="PANTHER" id="PTHR43179:SF7">
    <property type="entry name" value="RHAMNOSYLTRANSFERASE WBBL"/>
    <property type="match status" value="1"/>
</dbReference>
<dbReference type="InterPro" id="IPR029044">
    <property type="entry name" value="Nucleotide-diphossugar_trans"/>
</dbReference>
<dbReference type="InterPro" id="IPR027791">
    <property type="entry name" value="Galactosyl_T_C"/>
</dbReference>
<dbReference type="RefSeq" id="WP_186997048.1">
    <property type="nucleotide sequence ID" value="NZ_JACOQK010000001.1"/>
</dbReference>
<dbReference type="SUPFAM" id="SSF53448">
    <property type="entry name" value="Nucleotide-diphospho-sugar transferases"/>
    <property type="match status" value="1"/>
</dbReference>
<name>A0ABR7ITU3_9CLOT</name>
<evidence type="ECO:0000259" key="3">
    <source>
        <dbReference type="Pfam" id="PF02709"/>
    </source>
</evidence>
<proteinExistence type="predicted"/>
<dbReference type="PANTHER" id="PTHR43179">
    <property type="entry name" value="RHAMNOSYLTRANSFERASE WBBL"/>
    <property type="match status" value="1"/>
</dbReference>